<keyword evidence="6" id="KW-0812">Transmembrane</keyword>
<keyword evidence="5" id="KW-0460">Magnesium</keyword>
<dbReference type="SUPFAM" id="SSF81631">
    <property type="entry name" value="PAP/OAS1 substrate-binding domain"/>
    <property type="match status" value="1"/>
</dbReference>
<gene>
    <name evidence="8" type="ORF">RFI_07017</name>
</gene>
<keyword evidence="4" id="KW-0479">Metal-binding</keyword>
<dbReference type="OrthoDB" id="2274644at2759"/>
<comment type="caution">
    <text evidence="8">The sequence shown here is derived from an EMBL/GenBank/DDBJ whole genome shotgun (WGS) entry which is preliminary data.</text>
</comment>
<evidence type="ECO:0000256" key="6">
    <source>
        <dbReference type="SAM" id="Phobius"/>
    </source>
</evidence>
<evidence type="ECO:0000313" key="9">
    <source>
        <dbReference type="Proteomes" id="UP000023152"/>
    </source>
</evidence>
<comment type="cofactor">
    <cofactor evidence="2">
        <name>Mg(2+)</name>
        <dbReference type="ChEBI" id="CHEBI:18420"/>
    </cofactor>
</comment>
<dbReference type="GO" id="GO:0031123">
    <property type="term" value="P:RNA 3'-end processing"/>
    <property type="evidence" value="ECO:0007669"/>
    <property type="project" value="TreeGrafter"/>
</dbReference>
<dbReference type="AlphaFoldDB" id="X6NVQ2"/>
<accession>X6NVQ2</accession>
<keyword evidence="6" id="KW-1133">Transmembrane helix</keyword>
<keyword evidence="9" id="KW-1185">Reference proteome</keyword>
<dbReference type="InterPro" id="IPR002058">
    <property type="entry name" value="PAP_assoc"/>
</dbReference>
<comment type="cofactor">
    <cofactor evidence="1">
        <name>Mn(2+)</name>
        <dbReference type="ChEBI" id="CHEBI:29035"/>
    </cofactor>
</comment>
<protein>
    <recommendedName>
        <fullName evidence="7">PAP-associated domain-containing protein</fullName>
    </recommendedName>
</protein>
<dbReference type="PANTHER" id="PTHR12271:SF40">
    <property type="entry name" value="POLY(A) RNA POLYMERASE GLD2"/>
    <property type="match status" value="1"/>
</dbReference>
<dbReference type="PANTHER" id="PTHR12271">
    <property type="entry name" value="POLY A POLYMERASE CID PAP -RELATED"/>
    <property type="match status" value="1"/>
</dbReference>
<dbReference type="InterPro" id="IPR043519">
    <property type="entry name" value="NT_sf"/>
</dbReference>
<proteinExistence type="predicted"/>
<feature type="transmembrane region" description="Helical" evidence="6">
    <location>
        <begin position="460"/>
        <end position="481"/>
    </location>
</feature>
<sequence>MFEKKRERNNLKKKKEAIVFVFNLFNIFLSVCIRLNIANAKDAACLETWKHVNSDESEKQKEKQKEQEKNNALTKHQNEWYYQWKVTTLFSAKVPIIKLCDPLTNVSCDIGLFDNTRNATNYLEQLLNGSKDTRTTMLLMCVKYWSYQRRINNAYHGFMNSYGYVLLAIKYLQAVQPPLLPVLSSSWMVTRDYDRYNDNTPPSSPPLFATLKRDEHKGNKMYLAELLYGFFEYYSHFDFSRFVVSVADVDIPLKTIVTLGNGAIANGSKQRNIGIQVEGVAPTNEFEHEVATPVEPTHSDVAITSILNPIHFHPLVVQDPFDEENNVAKNVDHVNLRIIQREIVRARNMFTFENFNVLFFSPQEKTKMQVFCSKWVQSPSFKNQSDFCLHSWILINFFCKITKGFRLLLLCAVVFDLFFSSSRKLGGTTERVIQGGLYLVLNGSVALFLCSMNYSVYLFYWFWCYLFFVFFLLFVVFLKMFC</sequence>
<evidence type="ECO:0000256" key="1">
    <source>
        <dbReference type="ARBA" id="ARBA00001936"/>
    </source>
</evidence>
<dbReference type="GO" id="GO:0046872">
    <property type="term" value="F:metal ion binding"/>
    <property type="evidence" value="ECO:0007669"/>
    <property type="project" value="UniProtKB-KW"/>
</dbReference>
<dbReference type="Gene3D" id="3.30.460.10">
    <property type="entry name" value="Beta Polymerase, domain 2"/>
    <property type="match status" value="1"/>
</dbReference>
<evidence type="ECO:0000313" key="8">
    <source>
        <dbReference type="EMBL" id="ETO30101.1"/>
    </source>
</evidence>
<name>X6NVQ2_RETFI</name>
<dbReference type="SUPFAM" id="SSF81301">
    <property type="entry name" value="Nucleotidyltransferase"/>
    <property type="match status" value="1"/>
</dbReference>
<evidence type="ECO:0000259" key="7">
    <source>
        <dbReference type="Pfam" id="PF03828"/>
    </source>
</evidence>
<feature type="transmembrane region" description="Helical" evidence="6">
    <location>
        <begin position="20"/>
        <end position="37"/>
    </location>
</feature>
<organism evidence="8 9">
    <name type="scientific">Reticulomyxa filosa</name>
    <dbReference type="NCBI Taxonomy" id="46433"/>
    <lineage>
        <taxon>Eukaryota</taxon>
        <taxon>Sar</taxon>
        <taxon>Rhizaria</taxon>
        <taxon>Retaria</taxon>
        <taxon>Foraminifera</taxon>
        <taxon>Monothalamids</taxon>
        <taxon>Reticulomyxidae</taxon>
        <taxon>Reticulomyxa</taxon>
    </lineage>
</organism>
<reference evidence="8 9" key="1">
    <citation type="journal article" date="2013" name="Curr. Biol.">
        <title>The Genome of the Foraminiferan Reticulomyxa filosa.</title>
        <authorList>
            <person name="Glockner G."/>
            <person name="Hulsmann N."/>
            <person name="Schleicher M."/>
            <person name="Noegel A.A."/>
            <person name="Eichinger L."/>
            <person name="Gallinger C."/>
            <person name="Pawlowski J."/>
            <person name="Sierra R."/>
            <person name="Euteneuer U."/>
            <person name="Pillet L."/>
            <person name="Moustafa A."/>
            <person name="Platzer M."/>
            <person name="Groth M."/>
            <person name="Szafranski K."/>
            <person name="Schliwa M."/>
        </authorList>
    </citation>
    <scope>NUCLEOTIDE SEQUENCE [LARGE SCALE GENOMIC DNA]</scope>
</reference>
<evidence type="ECO:0000256" key="4">
    <source>
        <dbReference type="ARBA" id="ARBA00022723"/>
    </source>
</evidence>
<evidence type="ECO:0000256" key="3">
    <source>
        <dbReference type="ARBA" id="ARBA00022679"/>
    </source>
</evidence>
<keyword evidence="6" id="KW-0472">Membrane</keyword>
<dbReference type="EMBL" id="ASPP01005674">
    <property type="protein sequence ID" value="ETO30101.1"/>
    <property type="molecule type" value="Genomic_DNA"/>
</dbReference>
<feature type="domain" description="PAP-associated" evidence="7">
    <location>
        <begin position="223"/>
        <end position="250"/>
    </location>
</feature>
<keyword evidence="3" id="KW-0808">Transferase</keyword>
<dbReference type="GO" id="GO:0016779">
    <property type="term" value="F:nucleotidyltransferase activity"/>
    <property type="evidence" value="ECO:0007669"/>
    <property type="project" value="TreeGrafter"/>
</dbReference>
<evidence type="ECO:0000256" key="5">
    <source>
        <dbReference type="ARBA" id="ARBA00022842"/>
    </source>
</evidence>
<dbReference type="Pfam" id="PF03828">
    <property type="entry name" value="PAP_assoc"/>
    <property type="match status" value="1"/>
</dbReference>
<dbReference type="Gene3D" id="1.10.1410.10">
    <property type="match status" value="1"/>
</dbReference>
<dbReference type="Proteomes" id="UP000023152">
    <property type="component" value="Unassembled WGS sequence"/>
</dbReference>
<evidence type="ECO:0000256" key="2">
    <source>
        <dbReference type="ARBA" id="ARBA00001946"/>
    </source>
</evidence>